<proteinExistence type="inferred from homology"/>
<reference evidence="5 6" key="1">
    <citation type="journal article" date="2012" name="J. Bacteriol.">
        <title>Genome sequence of the pathogenic Herbaspirillum seropedicae strain Os34, isolated from rice roots.</title>
        <authorList>
            <person name="Ye W."/>
            <person name="Ye S."/>
            <person name="Liu J."/>
            <person name="Chang S."/>
            <person name="Chen M."/>
            <person name="Zhu B."/>
            <person name="Guo L."/>
            <person name="An Q."/>
        </authorList>
    </citation>
    <scope>NUCLEOTIDE SEQUENCE [LARGE SCALE GENOMIC DNA]</scope>
    <source>
        <strain evidence="5 6">Os34</strain>
    </source>
</reference>
<dbReference type="InterPro" id="IPR058531">
    <property type="entry name" value="Baseplate_J_M"/>
</dbReference>
<dbReference type="PANTHER" id="PTHR37829:SF3">
    <property type="entry name" value="PROTEIN JAYE-RELATED"/>
    <property type="match status" value="1"/>
</dbReference>
<feature type="domain" description="Baseplate J-like C-terminal" evidence="4">
    <location>
        <begin position="274"/>
        <end position="347"/>
    </location>
</feature>
<dbReference type="InterPro" id="IPR052399">
    <property type="entry name" value="Phage_Baseplate_Assmbl_Protein"/>
</dbReference>
<evidence type="ECO:0000313" key="6">
    <source>
        <dbReference type="Proteomes" id="UP000501648"/>
    </source>
</evidence>
<name>A0A6M3ZW24_9BURK</name>
<dbReference type="Pfam" id="PF26079">
    <property type="entry name" value="Baseplate_J_C"/>
    <property type="match status" value="1"/>
</dbReference>
<evidence type="ECO:0000259" key="4">
    <source>
        <dbReference type="Pfam" id="PF26079"/>
    </source>
</evidence>
<dbReference type="EMBL" id="CP008956">
    <property type="protein sequence ID" value="QJQ02100.1"/>
    <property type="molecule type" value="Genomic_DNA"/>
</dbReference>
<dbReference type="InterPro" id="IPR058530">
    <property type="entry name" value="Baseplate_J-like_C"/>
</dbReference>
<dbReference type="Pfam" id="PF26078">
    <property type="entry name" value="Baseplate_J_M"/>
    <property type="match status" value="1"/>
</dbReference>
<protein>
    <submittedName>
        <fullName evidence="5">Phage baseplate protein</fullName>
    </submittedName>
</protein>
<feature type="domain" description="Baseplate J-like central" evidence="3">
    <location>
        <begin position="191"/>
        <end position="263"/>
    </location>
</feature>
<feature type="domain" description="Baseplate protein J-like barrel" evidence="2">
    <location>
        <begin position="93"/>
        <end position="170"/>
    </location>
</feature>
<dbReference type="Proteomes" id="UP000501648">
    <property type="component" value="Chromosome"/>
</dbReference>
<evidence type="ECO:0000256" key="1">
    <source>
        <dbReference type="ARBA" id="ARBA00038087"/>
    </source>
</evidence>
<dbReference type="PANTHER" id="PTHR37829">
    <property type="entry name" value="PHAGE-LIKE ELEMENT PBSX PROTEIN XKDT"/>
    <property type="match status" value="1"/>
</dbReference>
<dbReference type="AlphaFoldDB" id="A0A6M3ZW24"/>
<accession>A0A6M3ZW24</accession>
<dbReference type="Pfam" id="PF04865">
    <property type="entry name" value="Baseplate_J"/>
    <property type="match status" value="1"/>
</dbReference>
<organism evidence="5 6">
    <name type="scientific">Herbaspirillum rubrisubalbicans Os34</name>
    <dbReference type="NCBI Taxonomy" id="1235827"/>
    <lineage>
        <taxon>Bacteria</taxon>
        <taxon>Pseudomonadati</taxon>
        <taxon>Pseudomonadota</taxon>
        <taxon>Betaproteobacteria</taxon>
        <taxon>Burkholderiales</taxon>
        <taxon>Oxalobacteraceae</taxon>
        <taxon>Herbaspirillum</taxon>
    </lineage>
</organism>
<evidence type="ECO:0000313" key="5">
    <source>
        <dbReference type="EMBL" id="QJQ02100.1"/>
    </source>
</evidence>
<evidence type="ECO:0000259" key="2">
    <source>
        <dbReference type="Pfam" id="PF04865"/>
    </source>
</evidence>
<comment type="similarity">
    <text evidence="1">Belongs to the Mu gp47/PBSX XkdT family.</text>
</comment>
<dbReference type="RefSeq" id="WP_017454739.1">
    <property type="nucleotide sequence ID" value="NZ_CP008956.1"/>
</dbReference>
<dbReference type="InterPro" id="IPR006949">
    <property type="entry name" value="Barrel_Baseplate_J-like"/>
</dbReference>
<sequence length="348" mass="37353">MPFNIPGLVTLIKRVRGDLVPATSVGALRRTDAEVLARVHSGVVAGLYQHQDYIAAQSLPDKCDEEMLLRYAQWRLGRSYRAATYATGWMECEGQTDAPIDAGTLYQAPDRSQVMVTADTVIKGVTLVPIRAVSAGAAGNLTGGTKLAAVSPVLGVSDEAVITSAGMTGGVNQETLEQLRAAVLRTYRILPQGGSADDYESWALEYPGVTRAWTRRNWVGPGTVAVFIMCDGAEDPFPSAAFRAAVFDYIDKKRHATGELYVLSPTPKPIVYQIKLIPDTGPVRAAVRAALKALILAEGSLGVTLPRSHQDEAISAAAGEEDHQMVVPAENVTVLRHEIATFGDILWL</sequence>
<evidence type="ECO:0000259" key="3">
    <source>
        <dbReference type="Pfam" id="PF26078"/>
    </source>
</evidence>
<gene>
    <name evidence="5" type="ORF">C798_18240</name>
</gene>